<feature type="region of interest" description="Disordered" evidence="2">
    <location>
        <begin position="1"/>
        <end position="35"/>
    </location>
</feature>
<dbReference type="Gene3D" id="3.30.420.40">
    <property type="match status" value="2"/>
</dbReference>
<sequence>MTSPDDAAAGTDAADGTRSADGEDSAPATGQAPAVGSAAVTESVVLALDVGGTKIAGGLVGPDGTVVHRTQRPTPLRPVPAVAEAAAELMEAASARGLTVRGAGAGFPEYVTADGRLTSSEVIDWDEQPASVLARTLPGVPVRIDSDVRCGARGEALWGAGAALPGFLYVSLGTGLSSALVLEGRPVPGHRGEAIAFGELGVPVSVDPTWQGNLERYASGRGMGERRGVAGAREVTALAAAGDAEAAHVLDSAGRALATTLVWLVRLLDPAAVVLGGGLGCAPVAALHTPLAETWHKALAATGRPAPPPLRTARTGQESGLLGAAALVR</sequence>
<evidence type="ECO:0000256" key="1">
    <source>
        <dbReference type="ARBA" id="ARBA00006479"/>
    </source>
</evidence>
<evidence type="ECO:0000313" key="3">
    <source>
        <dbReference type="EMBL" id="MDJ1137377.1"/>
    </source>
</evidence>
<dbReference type="Proteomes" id="UP001214441">
    <property type="component" value="Unassembled WGS sequence"/>
</dbReference>
<evidence type="ECO:0000313" key="4">
    <source>
        <dbReference type="Proteomes" id="UP001214441"/>
    </source>
</evidence>
<dbReference type="PANTHER" id="PTHR18964:SF169">
    <property type="entry name" value="N-ACETYLMANNOSAMINE KINASE"/>
    <property type="match status" value="1"/>
</dbReference>
<comment type="similarity">
    <text evidence="1">Belongs to the ROK (NagC/XylR) family.</text>
</comment>
<feature type="compositionally biased region" description="Low complexity" evidence="2">
    <location>
        <begin position="1"/>
        <end position="19"/>
    </location>
</feature>
<dbReference type="InterPro" id="IPR043129">
    <property type="entry name" value="ATPase_NBD"/>
</dbReference>
<name>A0ABT7A7R9_9ACTN</name>
<dbReference type="PANTHER" id="PTHR18964">
    <property type="entry name" value="ROK (REPRESSOR, ORF, KINASE) FAMILY"/>
    <property type="match status" value="1"/>
</dbReference>
<gene>
    <name evidence="3" type="ORF">NMN56_036595</name>
</gene>
<reference evidence="3 4" key="1">
    <citation type="submission" date="2023-05" db="EMBL/GenBank/DDBJ databases">
        <title>Streptantibioticus silvisoli sp. nov., acidotolerant actinomycetes 1 from pine litter.</title>
        <authorList>
            <person name="Swiecimska M."/>
            <person name="Golinska P."/>
            <person name="Sangal V."/>
            <person name="Wachnowicz B."/>
            <person name="Goodfellow M."/>
        </authorList>
    </citation>
    <scope>NUCLEOTIDE SEQUENCE [LARGE SCALE GENOMIC DNA]</scope>
    <source>
        <strain evidence="3 4">DSM 42109</strain>
    </source>
</reference>
<dbReference type="CDD" id="cd23763">
    <property type="entry name" value="ASKHA_ATPase_ROK"/>
    <property type="match status" value="1"/>
</dbReference>
<evidence type="ECO:0000256" key="2">
    <source>
        <dbReference type="SAM" id="MobiDB-lite"/>
    </source>
</evidence>
<organism evidence="3 4">
    <name type="scientific">Streptomyces iconiensis</name>
    <dbReference type="NCBI Taxonomy" id="1384038"/>
    <lineage>
        <taxon>Bacteria</taxon>
        <taxon>Bacillati</taxon>
        <taxon>Actinomycetota</taxon>
        <taxon>Actinomycetes</taxon>
        <taxon>Kitasatosporales</taxon>
        <taxon>Streptomycetaceae</taxon>
        <taxon>Streptomyces</taxon>
    </lineage>
</organism>
<dbReference type="Pfam" id="PF00480">
    <property type="entry name" value="ROK"/>
    <property type="match status" value="1"/>
</dbReference>
<protein>
    <submittedName>
        <fullName evidence="3">ROK family protein</fullName>
    </submittedName>
</protein>
<proteinExistence type="inferred from homology"/>
<keyword evidence="4" id="KW-1185">Reference proteome</keyword>
<comment type="caution">
    <text evidence="3">The sequence shown here is derived from an EMBL/GenBank/DDBJ whole genome shotgun (WGS) entry which is preliminary data.</text>
</comment>
<dbReference type="InterPro" id="IPR000600">
    <property type="entry name" value="ROK"/>
</dbReference>
<dbReference type="EMBL" id="JANCPR020000056">
    <property type="protein sequence ID" value="MDJ1137377.1"/>
    <property type="molecule type" value="Genomic_DNA"/>
</dbReference>
<accession>A0ABT7A7R9</accession>
<dbReference type="SUPFAM" id="SSF53067">
    <property type="entry name" value="Actin-like ATPase domain"/>
    <property type="match status" value="1"/>
</dbReference>
<dbReference type="RefSeq" id="WP_274046663.1">
    <property type="nucleotide sequence ID" value="NZ_JANCPR020000056.1"/>
</dbReference>